<feature type="region of interest" description="Disordered" evidence="1">
    <location>
        <begin position="26"/>
        <end position="48"/>
    </location>
</feature>
<comment type="caution">
    <text evidence="3">The sequence shown here is derived from an EMBL/GenBank/DDBJ whole genome shotgun (WGS) entry which is preliminary data.</text>
</comment>
<organism evidence="3 4">
    <name type="scientific">Digitaria exilis</name>
    <dbReference type="NCBI Taxonomy" id="1010633"/>
    <lineage>
        <taxon>Eukaryota</taxon>
        <taxon>Viridiplantae</taxon>
        <taxon>Streptophyta</taxon>
        <taxon>Embryophyta</taxon>
        <taxon>Tracheophyta</taxon>
        <taxon>Spermatophyta</taxon>
        <taxon>Magnoliopsida</taxon>
        <taxon>Liliopsida</taxon>
        <taxon>Poales</taxon>
        <taxon>Poaceae</taxon>
        <taxon>PACMAD clade</taxon>
        <taxon>Panicoideae</taxon>
        <taxon>Panicodae</taxon>
        <taxon>Paniceae</taxon>
        <taxon>Anthephorinae</taxon>
        <taxon>Digitaria</taxon>
    </lineage>
</organism>
<evidence type="ECO:0000256" key="1">
    <source>
        <dbReference type="SAM" id="MobiDB-lite"/>
    </source>
</evidence>
<feature type="compositionally biased region" description="Basic and acidic residues" evidence="1">
    <location>
        <begin position="143"/>
        <end position="152"/>
    </location>
</feature>
<gene>
    <name evidence="3" type="ORF">HU200_035346</name>
</gene>
<sequence length="216" mass="23750">MGSLANILAVAAVLAALVVGGSCGSPQGATGPQHHGQLQRRRVRDQGRQQVALQRHDGMRQRPHLQGRQGLRLLLRGQVQGAGVLRQPGDGVHHRHELRAHRTLPFRPQRQGLWVPRQARTQRQAPPLRHHRHGVQEGAVQVRGRDEDRVPRGEVVQPKLPGAAGEVRLRRRRHRADGAQGQGVARVEADEALLGRNLEDGHAQGAQGPLLHPPHQ</sequence>
<evidence type="ECO:0000256" key="2">
    <source>
        <dbReference type="SAM" id="SignalP"/>
    </source>
</evidence>
<keyword evidence="4" id="KW-1185">Reference proteome</keyword>
<protein>
    <submittedName>
        <fullName evidence="3">Uncharacterized protein</fullName>
    </submittedName>
</protein>
<evidence type="ECO:0000313" key="3">
    <source>
        <dbReference type="EMBL" id="KAF8697854.1"/>
    </source>
</evidence>
<feature type="chain" id="PRO_5032556775" evidence="2">
    <location>
        <begin position="24"/>
        <end position="216"/>
    </location>
</feature>
<dbReference type="AlphaFoldDB" id="A0A835BHA3"/>
<accession>A0A835BHA3</accession>
<dbReference type="EMBL" id="JACEFO010001866">
    <property type="protein sequence ID" value="KAF8697854.1"/>
    <property type="molecule type" value="Genomic_DNA"/>
</dbReference>
<keyword evidence="2" id="KW-0732">Signal</keyword>
<proteinExistence type="predicted"/>
<reference evidence="3" key="1">
    <citation type="submission" date="2020-07" db="EMBL/GenBank/DDBJ databases">
        <title>Genome sequence and genetic diversity analysis of an under-domesticated orphan crop, white fonio (Digitaria exilis).</title>
        <authorList>
            <person name="Bennetzen J.L."/>
            <person name="Chen S."/>
            <person name="Ma X."/>
            <person name="Wang X."/>
            <person name="Yssel A.E.J."/>
            <person name="Chaluvadi S.R."/>
            <person name="Johnson M."/>
            <person name="Gangashetty P."/>
            <person name="Hamidou F."/>
            <person name="Sanogo M.D."/>
            <person name="Zwaenepoel A."/>
            <person name="Wallace J."/>
            <person name="Van De Peer Y."/>
            <person name="Van Deynze A."/>
        </authorList>
    </citation>
    <scope>NUCLEOTIDE SEQUENCE</scope>
    <source>
        <tissue evidence="3">Leaves</tissue>
    </source>
</reference>
<feature type="signal peptide" evidence="2">
    <location>
        <begin position="1"/>
        <end position="23"/>
    </location>
</feature>
<name>A0A835BHA3_9POAL</name>
<feature type="region of interest" description="Disordered" evidence="1">
    <location>
        <begin position="138"/>
        <end position="163"/>
    </location>
</feature>
<evidence type="ECO:0000313" key="4">
    <source>
        <dbReference type="Proteomes" id="UP000636709"/>
    </source>
</evidence>
<dbReference type="Proteomes" id="UP000636709">
    <property type="component" value="Unassembled WGS sequence"/>
</dbReference>